<accession>A0AAD7ASZ6</accession>
<proteinExistence type="predicted"/>
<dbReference type="InterPro" id="IPR000073">
    <property type="entry name" value="AB_hydrolase_1"/>
</dbReference>
<dbReference type="Proteomes" id="UP001218218">
    <property type="component" value="Unassembled WGS sequence"/>
</dbReference>
<dbReference type="Pfam" id="PF12697">
    <property type="entry name" value="Abhydrolase_6"/>
    <property type="match status" value="1"/>
</dbReference>
<evidence type="ECO:0000259" key="1">
    <source>
        <dbReference type="Pfam" id="PF12697"/>
    </source>
</evidence>
<dbReference type="InterPro" id="IPR052897">
    <property type="entry name" value="Sec-Metab_Biosynth_Hydrolase"/>
</dbReference>
<reference evidence="2" key="1">
    <citation type="submission" date="2023-03" db="EMBL/GenBank/DDBJ databases">
        <title>Massive genome expansion in bonnet fungi (Mycena s.s.) driven by repeated elements and novel gene families across ecological guilds.</title>
        <authorList>
            <consortium name="Lawrence Berkeley National Laboratory"/>
            <person name="Harder C.B."/>
            <person name="Miyauchi S."/>
            <person name="Viragh M."/>
            <person name="Kuo A."/>
            <person name="Thoen E."/>
            <person name="Andreopoulos B."/>
            <person name="Lu D."/>
            <person name="Skrede I."/>
            <person name="Drula E."/>
            <person name="Henrissat B."/>
            <person name="Morin E."/>
            <person name="Kohler A."/>
            <person name="Barry K."/>
            <person name="LaButti K."/>
            <person name="Morin E."/>
            <person name="Salamov A."/>
            <person name="Lipzen A."/>
            <person name="Mereny Z."/>
            <person name="Hegedus B."/>
            <person name="Baldrian P."/>
            <person name="Stursova M."/>
            <person name="Weitz H."/>
            <person name="Taylor A."/>
            <person name="Grigoriev I.V."/>
            <person name="Nagy L.G."/>
            <person name="Martin F."/>
            <person name="Kauserud H."/>
        </authorList>
    </citation>
    <scope>NUCLEOTIDE SEQUENCE</scope>
    <source>
        <strain evidence="2">CBHHK002</strain>
    </source>
</reference>
<comment type="caution">
    <text evidence="2">The sequence shown here is derived from an EMBL/GenBank/DDBJ whole genome shotgun (WGS) entry which is preliminary data.</text>
</comment>
<dbReference type="GO" id="GO:0016787">
    <property type="term" value="F:hydrolase activity"/>
    <property type="evidence" value="ECO:0007669"/>
    <property type="project" value="UniProtKB-KW"/>
</dbReference>
<sequence length="253" mass="26806">MTKPTIIVIPGSFSTISGYAAVIAEFEAHGYAVYGIELETVGRRAGKAPDMYADTAKVAALVSKLADEGKDVVLVPHSYGGIVALEASKGFAKSVREKAGKTGGVARIVLVTAVAPLEGQTVKDLFGGALDFMKNEGGYLVRMDAPIAAAVGFSDLPAEEAQKWAATMEDHSAESFEQKLTYAAYKDIPISYLFCEDDKLMLPELQNKLIAGLEGEMGGQKVDRHSVKSGHAIHASQPKTMAAVVRKAIGDTE</sequence>
<dbReference type="SUPFAM" id="SSF53474">
    <property type="entry name" value="alpha/beta-Hydrolases"/>
    <property type="match status" value="1"/>
</dbReference>
<protein>
    <submittedName>
        <fullName evidence="2">Alpha/beta hydrolase fold-1</fullName>
    </submittedName>
</protein>
<dbReference type="PANTHER" id="PTHR37017:SF13">
    <property type="entry name" value="AB HYDROLASE-1 DOMAIN-CONTAINING PROTEIN"/>
    <property type="match status" value="1"/>
</dbReference>
<organism evidence="2 3">
    <name type="scientific">Mycena albidolilacea</name>
    <dbReference type="NCBI Taxonomy" id="1033008"/>
    <lineage>
        <taxon>Eukaryota</taxon>
        <taxon>Fungi</taxon>
        <taxon>Dikarya</taxon>
        <taxon>Basidiomycota</taxon>
        <taxon>Agaricomycotina</taxon>
        <taxon>Agaricomycetes</taxon>
        <taxon>Agaricomycetidae</taxon>
        <taxon>Agaricales</taxon>
        <taxon>Marasmiineae</taxon>
        <taxon>Mycenaceae</taxon>
        <taxon>Mycena</taxon>
    </lineage>
</organism>
<keyword evidence="3" id="KW-1185">Reference proteome</keyword>
<evidence type="ECO:0000313" key="2">
    <source>
        <dbReference type="EMBL" id="KAJ7367472.1"/>
    </source>
</evidence>
<gene>
    <name evidence="2" type="ORF">DFH08DRAFT_828597</name>
</gene>
<dbReference type="EMBL" id="JARIHO010000001">
    <property type="protein sequence ID" value="KAJ7367472.1"/>
    <property type="molecule type" value="Genomic_DNA"/>
</dbReference>
<evidence type="ECO:0000313" key="3">
    <source>
        <dbReference type="Proteomes" id="UP001218218"/>
    </source>
</evidence>
<dbReference type="PANTHER" id="PTHR37017">
    <property type="entry name" value="AB HYDROLASE-1 DOMAIN-CONTAINING PROTEIN-RELATED"/>
    <property type="match status" value="1"/>
</dbReference>
<keyword evidence="2" id="KW-0378">Hydrolase</keyword>
<dbReference type="InterPro" id="IPR029058">
    <property type="entry name" value="AB_hydrolase_fold"/>
</dbReference>
<dbReference type="Gene3D" id="3.40.50.1820">
    <property type="entry name" value="alpha/beta hydrolase"/>
    <property type="match status" value="1"/>
</dbReference>
<name>A0AAD7ASZ6_9AGAR</name>
<feature type="domain" description="AB hydrolase-1" evidence="1">
    <location>
        <begin position="6"/>
        <end position="243"/>
    </location>
</feature>
<dbReference type="AlphaFoldDB" id="A0AAD7ASZ6"/>